<dbReference type="OrthoDB" id="3981301at2759"/>
<proteinExistence type="predicted"/>
<sequence length="573" mass="63437">MADTQHLQVSPMANISTPSRRGHRHKRSFAISGDFEFLKQPQNVLPAPTSSQIEKEMPMTSQKTPENLLPDEPTAIYHQFTVPQPDFFSKTPNRKNTNNSNNNTHTLTSPSPRFFISQEPKFSSPIKGVPDAIINLDDALKTKPRSFKSHRRTESAPADLEVLLPARPLSTPNLRIEEEEEQDTNVSNNNGIPDGLLSPLRPRSPHRIRSARTDPSLSIGSPIKTSSNGRTADTEGNSDDESNDIENTTPGGGNLNSNYNSLKIKRQKQRYYHYTKQLPMNMNNTIQSQLLTESKSTNSLLSNTSRTPASYGNTPMRDLPTPDTPVSYDKDKTSARNGIPTSTMTTGTGTKDNFGFRMNDGRRRPLSPISRTQPLQQQQQQQQQQFSSRNGNNGSHYMSMRRGSSGSTVGYTSFRFESREYDIPYEDELRSTSHTPSMSGDDTIVFKTGGNELVGDQASLTFNGQYLLSQDLLLGEPGDTVDLSSISSPGNNKGIIEGLKEFSIDSTAVSTTTESIHYAIQVKSITNVTSHTTSVSKEKKGRSVSDGVLDAKQKSKGKNKKKSKLSVFMNFFK</sequence>
<feature type="compositionally biased region" description="Low complexity" evidence="1">
    <location>
        <begin position="341"/>
        <end position="350"/>
    </location>
</feature>
<feature type="region of interest" description="Disordered" evidence="1">
    <location>
        <begin position="1"/>
        <end position="25"/>
    </location>
</feature>
<reference evidence="2 3" key="1">
    <citation type="journal article" date="2011" name="Proc. Natl. Acad. Sci. U.S.A.">
        <title>Evolutionary erosion of yeast sex chromosomes by mating-type switching accidents.</title>
        <authorList>
            <person name="Gordon J.L."/>
            <person name="Armisen D."/>
            <person name="Proux-Wera E."/>
            <person name="Oheigeartaigh S.S."/>
            <person name="Byrne K.P."/>
            <person name="Wolfe K.H."/>
        </authorList>
    </citation>
    <scope>NUCLEOTIDE SEQUENCE [LARGE SCALE GENOMIC DNA]</scope>
    <source>
        <strain evidence="3">ATCC 76901 / BCRC 22586 / CBS 4309 / NBRC 1992 / NRRL Y-12630</strain>
    </source>
</reference>
<name>G0VAV8_NAUCA</name>
<feature type="region of interest" description="Disordered" evidence="1">
    <location>
        <begin position="297"/>
        <end position="408"/>
    </location>
</feature>
<dbReference type="AlphaFoldDB" id="G0VAV8"/>
<protein>
    <recommendedName>
        <fullName evidence="4">Laminarase-resistance protein LRE1</fullName>
    </recommendedName>
</protein>
<feature type="compositionally biased region" description="Low complexity" evidence="1">
    <location>
        <begin position="94"/>
        <end position="112"/>
    </location>
</feature>
<dbReference type="EMBL" id="HE576753">
    <property type="protein sequence ID" value="CCC68985.1"/>
    <property type="molecule type" value="Genomic_DNA"/>
</dbReference>
<evidence type="ECO:0008006" key="4">
    <source>
        <dbReference type="Google" id="ProtNLM"/>
    </source>
</evidence>
<dbReference type="OMA" id="NINAQSM"/>
<gene>
    <name evidence="2" type="primary">NCAS0B09010</name>
    <name evidence="2" type="ordered locus">NCAS_0B09010</name>
</gene>
<dbReference type="Proteomes" id="UP000001640">
    <property type="component" value="Chromosome 2"/>
</dbReference>
<feature type="compositionally biased region" description="Low complexity" evidence="1">
    <location>
        <begin position="297"/>
        <end position="307"/>
    </location>
</feature>
<feature type="compositionally biased region" description="Basic and acidic residues" evidence="1">
    <location>
        <begin position="536"/>
        <end position="553"/>
    </location>
</feature>
<dbReference type="FunCoup" id="G0VAV8">
    <property type="interactions" value="80"/>
</dbReference>
<feature type="compositionally biased region" description="Polar residues" evidence="1">
    <location>
        <begin position="1"/>
        <end position="19"/>
    </location>
</feature>
<organism evidence="2 3">
    <name type="scientific">Naumovozyma castellii</name>
    <name type="common">Yeast</name>
    <name type="synonym">Saccharomyces castellii</name>
    <dbReference type="NCBI Taxonomy" id="27288"/>
    <lineage>
        <taxon>Eukaryota</taxon>
        <taxon>Fungi</taxon>
        <taxon>Dikarya</taxon>
        <taxon>Ascomycota</taxon>
        <taxon>Saccharomycotina</taxon>
        <taxon>Saccharomycetes</taxon>
        <taxon>Saccharomycetales</taxon>
        <taxon>Saccharomycetaceae</taxon>
        <taxon>Naumovozyma</taxon>
    </lineage>
</organism>
<feature type="compositionally biased region" description="Low complexity" evidence="1">
    <location>
        <begin position="376"/>
        <end position="385"/>
    </location>
</feature>
<feature type="compositionally biased region" description="Polar residues" evidence="1">
    <location>
        <begin position="213"/>
        <end position="235"/>
    </location>
</feature>
<feature type="region of interest" description="Disordered" evidence="1">
    <location>
        <begin position="89"/>
        <end position="122"/>
    </location>
</feature>
<reference key="2">
    <citation type="submission" date="2011-08" db="EMBL/GenBank/DDBJ databases">
        <title>Genome sequence of Naumovozyma castellii.</title>
        <authorList>
            <person name="Gordon J.L."/>
            <person name="Armisen D."/>
            <person name="Proux-Wera E."/>
            <person name="OhEigeartaigh S.S."/>
            <person name="Byrne K.P."/>
            <person name="Wolfe K.H."/>
        </authorList>
    </citation>
    <scope>NUCLEOTIDE SEQUENCE</scope>
    <source>
        <strain>Type strain:CBS 4309</strain>
    </source>
</reference>
<feature type="compositionally biased region" description="Polar residues" evidence="1">
    <location>
        <begin position="386"/>
        <end position="408"/>
    </location>
</feature>
<evidence type="ECO:0000313" key="3">
    <source>
        <dbReference type="Proteomes" id="UP000001640"/>
    </source>
</evidence>
<keyword evidence="3" id="KW-1185">Reference proteome</keyword>
<feature type="region of interest" description="Disordered" evidence="1">
    <location>
        <begin position="178"/>
        <end position="260"/>
    </location>
</feature>
<evidence type="ECO:0000313" key="2">
    <source>
        <dbReference type="EMBL" id="CCC68985.1"/>
    </source>
</evidence>
<evidence type="ECO:0000256" key="1">
    <source>
        <dbReference type="SAM" id="MobiDB-lite"/>
    </source>
</evidence>
<dbReference type="KEGG" id="ncs:NCAS_0B09010"/>
<accession>G0VAV8</accession>
<feature type="region of interest" description="Disordered" evidence="1">
    <location>
        <begin position="531"/>
        <end position="562"/>
    </location>
</feature>
<dbReference type="eggNOG" id="ENOG502RXFV">
    <property type="taxonomic scope" value="Eukaryota"/>
</dbReference>
<dbReference type="InParanoid" id="G0VAV8"/>
<feature type="region of interest" description="Disordered" evidence="1">
    <location>
        <begin position="144"/>
        <end position="166"/>
    </location>
</feature>
<dbReference type="RefSeq" id="XP_003675355.1">
    <property type="nucleotide sequence ID" value="XM_003675307.1"/>
</dbReference>
<dbReference type="HOGENOM" id="CLU_026385_0_0_1"/>
<dbReference type="GeneID" id="96902541"/>